<dbReference type="GO" id="GO:0005096">
    <property type="term" value="F:GTPase activator activity"/>
    <property type="evidence" value="ECO:0007669"/>
    <property type="project" value="UniProtKB-KW"/>
</dbReference>
<feature type="region of interest" description="Disordered" evidence="2">
    <location>
        <begin position="442"/>
        <end position="491"/>
    </location>
</feature>
<feature type="compositionally biased region" description="Basic and acidic residues" evidence="2">
    <location>
        <begin position="1048"/>
        <end position="1062"/>
    </location>
</feature>
<evidence type="ECO:0000259" key="3">
    <source>
        <dbReference type="PROSITE" id="PS50238"/>
    </source>
</evidence>
<proteinExistence type="predicted"/>
<dbReference type="InterPro" id="IPR008936">
    <property type="entry name" value="Rho_GTPase_activation_prot"/>
</dbReference>
<feature type="compositionally biased region" description="Polar residues" evidence="2">
    <location>
        <begin position="863"/>
        <end position="875"/>
    </location>
</feature>
<feature type="compositionally biased region" description="Polar residues" evidence="2">
    <location>
        <begin position="606"/>
        <end position="618"/>
    </location>
</feature>
<feature type="compositionally biased region" description="Basic and acidic residues" evidence="2">
    <location>
        <begin position="1187"/>
        <end position="1201"/>
    </location>
</feature>
<feature type="compositionally biased region" description="Basic and acidic residues" evidence="2">
    <location>
        <begin position="1160"/>
        <end position="1176"/>
    </location>
</feature>
<feature type="region of interest" description="Disordered" evidence="2">
    <location>
        <begin position="776"/>
        <end position="816"/>
    </location>
</feature>
<feature type="region of interest" description="Disordered" evidence="2">
    <location>
        <begin position="593"/>
        <end position="620"/>
    </location>
</feature>
<feature type="region of interest" description="Disordered" evidence="2">
    <location>
        <begin position="291"/>
        <end position="326"/>
    </location>
</feature>
<feature type="compositionally biased region" description="Basic and acidic residues" evidence="2">
    <location>
        <begin position="776"/>
        <end position="785"/>
    </location>
</feature>
<reference evidence="4" key="1">
    <citation type="submission" date="2021-02" db="EMBL/GenBank/DDBJ databases">
        <title>Comparative genomics reveals that relaxation of natural selection precedes convergent phenotypic evolution of cavefish.</title>
        <authorList>
            <person name="Peng Z."/>
        </authorList>
    </citation>
    <scope>NUCLEOTIDE SEQUENCE</scope>
    <source>
        <tissue evidence="4">Muscle</tissue>
    </source>
</reference>
<sequence length="1229" mass="137007">RRGRRKGANRDKVFGCDLQEHLISTAQDIPSVLRNCSEFIEEYGIVDGIYRLSGVSSNTQKLRNEFDTEGTPELYKDVYLQDIHCVSSLCKAYFRELPNPLLTYELYDRFADAVAVQLEDERLVKIKEVLKDLPVPHYRTLEFLMHHLVKMSTFASQTNMHSRNLAIVWAPNLLRSKDIESTGFNGTAAFMEVRVQSIVVEFILTHVPEVFAAPGSAMERRKSLPSSSLLANQDEQFFKSLPLHCSGNLSPGDGPPPMRPYHAIIDSTDKRKGSLKGRKWKSIFNLGGRLQDPRKKNKYCPKDKEKTSLRPAKSMDSLSSGPYALEDSKHPPALVLSPANPEGMASIGGGVSSGYAVTYRRTGGAQVSMVSGGTPGTYNRLDSMGGAEGSSQGTSRSPGMSSKADRRAGIHISGPFSVTVPLHITSGLALGVLQGGWNEKEQTVQGDAADEEQAETEDEGEEVKGSEPELEQTYTVESTTDDDAKESKGDADAQLDLRKMTTQIIEEEDEETVKSDMTQHQETIERSVEDLLPQNEEEEYMDMRGHLHQAQVISADGREMDEFSEQDVQDAFGFLDMMDSCASNQLEFSVEAPEEIVEEDEDESTNNKAPVSPVQNVSDECETPAVNMSTHRALAGKSHSLPYKSRPFMPALSLSSDDDYSADDDEDDSDKDSEYEDMFCQSLPSALDFHRLSWSAAKTSARCADDALSDSQSKCVDDVILPPDNGEEPQSLSQSEDTILTPATDDGETPAGTSVQIYNEEHVRADSKMEDLHVDDEKNEVKSDDVTNDTNTMTVEGDPENSDGDEDKYFGPDPIPCSLEPNRTETASISVHEPIQEQCSRVDAPPYTEIYTAIEIIITDVTESTDAQDEVNINPSPDEENTTVHERAISDGEEMTTQPVEVEKSEESLEDEPKVFEMETPEREKILSGNEEDPEEDVEMEECVKDVNKTTEDEEEREEVKEHEPCEPAENKEQERVEMENSFDIDKEYNERNVEGTEKDTDGVDERLAEGNMSSEENSCEDDSCAQTEEPVKEKSSVASDEQPPQTPEDRPVPEEERETSAPKHAKAVPAVPPKPQRSKLTALTLRKQFEHKDVERPQRHLQFMDTDGPHDDETEDDTCQRDEEKPAENCREPTSETNGGGMAEIKAPRDGLASGDAGIDFRKDLQRDGEREAKRNSGVSMCFDEAVARATEKRSRETSERLSGAQWERECRREGFKHREKDDENKTD</sequence>
<feature type="compositionally biased region" description="Acidic residues" evidence="2">
    <location>
        <begin position="797"/>
        <end position="806"/>
    </location>
</feature>
<feature type="compositionally biased region" description="Acidic residues" evidence="2">
    <location>
        <begin position="593"/>
        <end position="604"/>
    </location>
</feature>
<dbReference type="PANTHER" id="PTHR15729:SF12">
    <property type="entry name" value="RHO GTPASE-ACTIVATING PROTEIN 30"/>
    <property type="match status" value="1"/>
</dbReference>
<feature type="compositionally biased region" description="Basic and acidic residues" evidence="2">
    <location>
        <begin position="1088"/>
        <end position="1099"/>
    </location>
</feature>
<gene>
    <name evidence="4" type="ORF">IRJ41_020671</name>
</gene>
<feature type="compositionally biased region" description="Basic and acidic residues" evidence="2">
    <location>
        <begin position="942"/>
        <end position="951"/>
    </location>
</feature>
<feature type="region of interest" description="Disordered" evidence="2">
    <location>
        <begin position="863"/>
        <end position="1229"/>
    </location>
</feature>
<protein>
    <submittedName>
        <fullName evidence="4">Rho GTPase-activating protein 30</fullName>
    </submittedName>
</protein>
<feature type="compositionally biased region" description="Basic and acidic residues" evidence="2">
    <location>
        <begin position="901"/>
        <end position="926"/>
    </location>
</feature>
<dbReference type="SMART" id="SM00324">
    <property type="entry name" value="RhoGAP"/>
    <property type="match status" value="1"/>
</dbReference>
<dbReference type="CDD" id="cd04384">
    <property type="entry name" value="RhoGAP_CdGAP"/>
    <property type="match status" value="1"/>
</dbReference>
<feature type="non-terminal residue" evidence="4">
    <location>
        <position position="1229"/>
    </location>
</feature>
<dbReference type="Gene3D" id="1.10.555.10">
    <property type="entry name" value="Rho GTPase activation protein"/>
    <property type="match status" value="1"/>
</dbReference>
<feature type="compositionally biased region" description="Basic and acidic residues" evidence="2">
    <location>
        <begin position="1119"/>
        <end position="1135"/>
    </location>
</feature>
<keyword evidence="1" id="KW-0343">GTPase activation</keyword>
<feature type="compositionally biased region" description="Basic and acidic residues" evidence="2">
    <location>
        <begin position="958"/>
        <end position="1009"/>
    </location>
</feature>
<feature type="domain" description="Rho-GAP" evidence="3">
    <location>
        <begin position="16"/>
        <end position="211"/>
    </location>
</feature>
<dbReference type="FunFam" id="1.10.555.10:FF:000002">
    <property type="entry name" value="rho GTPase-activating protein 32 isoform X1"/>
    <property type="match status" value="1"/>
</dbReference>
<dbReference type="EMBL" id="JAFHDT010000005">
    <property type="protein sequence ID" value="KAI7809974.1"/>
    <property type="molecule type" value="Genomic_DNA"/>
</dbReference>
<organism evidence="4 5">
    <name type="scientific">Triplophysa rosa</name>
    <name type="common">Cave loach</name>
    <dbReference type="NCBI Taxonomy" id="992332"/>
    <lineage>
        <taxon>Eukaryota</taxon>
        <taxon>Metazoa</taxon>
        <taxon>Chordata</taxon>
        <taxon>Craniata</taxon>
        <taxon>Vertebrata</taxon>
        <taxon>Euteleostomi</taxon>
        <taxon>Actinopterygii</taxon>
        <taxon>Neopterygii</taxon>
        <taxon>Teleostei</taxon>
        <taxon>Ostariophysi</taxon>
        <taxon>Cypriniformes</taxon>
        <taxon>Nemacheilidae</taxon>
        <taxon>Triplophysa</taxon>
    </lineage>
</organism>
<comment type="caution">
    <text evidence="4">The sequence shown here is derived from an EMBL/GenBank/DDBJ whole genome shotgun (WGS) entry which is preliminary data.</text>
</comment>
<evidence type="ECO:0000313" key="5">
    <source>
        <dbReference type="Proteomes" id="UP001059041"/>
    </source>
</evidence>
<dbReference type="PANTHER" id="PTHR15729">
    <property type="entry name" value="CDC42 GTPASE-ACTIVATING PROTEIN"/>
    <property type="match status" value="1"/>
</dbReference>
<evidence type="ECO:0000256" key="2">
    <source>
        <dbReference type="SAM" id="MobiDB-lite"/>
    </source>
</evidence>
<feature type="compositionally biased region" description="Basic and acidic residues" evidence="2">
    <location>
        <begin position="1208"/>
        <end position="1229"/>
    </location>
</feature>
<feature type="region of interest" description="Disordered" evidence="2">
    <location>
        <begin position="366"/>
        <end position="405"/>
    </location>
</feature>
<dbReference type="GO" id="GO:0007264">
    <property type="term" value="P:small GTPase-mediated signal transduction"/>
    <property type="evidence" value="ECO:0007669"/>
    <property type="project" value="TreeGrafter"/>
</dbReference>
<dbReference type="SUPFAM" id="SSF48350">
    <property type="entry name" value="GTPase activation domain, GAP"/>
    <property type="match status" value="1"/>
</dbReference>
<dbReference type="InterPro" id="IPR000198">
    <property type="entry name" value="RhoGAP_dom"/>
</dbReference>
<evidence type="ECO:0000256" key="1">
    <source>
        <dbReference type="ARBA" id="ARBA00022468"/>
    </source>
</evidence>
<name>A0A9W7WXB8_TRIRA</name>
<evidence type="ECO:0000313" key="4">
    <source>
        <dbReference type="EMBL" id="KAI7809974.1"/>
    </source>
</evidence>
<dbReference type="Proteomes" id="UP001059041">
    <property type="component" value="Linkage Group LG5"/>
</dbReference>
<dbReference type="AlphaFoldDB" id="A0A9W7WXB8"/>
<keyword evidence="5" id="KW-1185">Reference proteome</keyword>
<feature type="compositionally biased region" description="Polar residues" evidence="2">
    <location>
        <begin position="389"/>
        <end position="400"/>
    </location>
</feature>
<feature type="compositionally biased region" description="Acidic residues" evidence="2">
    <location>
        <begin position="930"/>
        <end position="941"/>
    </location>
</feature>
<dbReference type="InterPro" id="IPR051576">
    <property type="entry name" value="PX-Rho_GAP"/>
</dbReference>
<feature type="region of interest" description="Disordered" evidence="2">
    <location>
        <begin position="705"/>
        <end position="735"/>
    </location>
</feature>
<dbReference type="PROSITE" id="PS50238">
    <property type="entry name" value="RHOGAP"/>
    <property type="match status" value="1"/>
</dbReference>
<feature type="region of interest" description="Disordered" evidence="2">
    <location>
        <begin position="649"/>
        <end position="676"/>
    </location>
</feature>
<dbReference type="Pfam" id="PF00620">
    <property type="entry name" value="RhoGAP"/>
    <property type="match status" value="1"/>
</dbReference>
<feature type="compositionally biased region" description="Acidic residues" evidence="2">
    <location>
        <begin position="656"/>
        <end position="676"/>
    </location>
</feature>
<accession>A0A9W7WXB8</accession>
<feature type="compositionally biased region" description="Acidic residues" evidence="2">
    <location>
        <begin position="448"/>
        <end position="461"/>
    </location>
</feature>